<keyword evidence="15" id="KW-1185">Reference proteome</keyword>
<evidence type="ECO:0000256" key="2">
    <source>
        <dbReference type="ARBA" id="ARBA00004141"/>
    </source>
</evidence>
<evidence type="ECO:0000256" key="6">
    <source>
        <dbReference type="ARBA" id="ARBA00022723"/>
    </source>
</evidence>
<evidence type="ECO:0000256" key="4">
    <source>
        <dbReference type="ARBA" id="ARBA00022670"/>
    </source>
</evidence>
<proteinExistence type="inferred from homology"/>
<gene>
    <name evidence="14" type="ordered locus">Ssed_3980</name>
</gene>
<comment type="cofactor">
    <cofactor evidence="1">
        <name>Zn(2+)</name>
        <dbReference type="ChEBI" id="CHEBI:29105"/>
    </cofactor>
</comment>
<keyword evidence="5 12" id="KW-0812">Transmembrane</keyword>
<dbReference type="RefSeq" id="WP_012144314.1">
    <property type="nucleotide sequence ID" value="NC_009831.1"/>
</dbReference>
<evidence type="ECO:0000256" key="9">
    <source>
        <dbReference type="ARBA" id="ARBA00022989"/>
    </source>
</evidence>
<reference evidence="14 15" key="1">
    <citation type="submission" date="2007-08" db="EMBL/GenBank/DDBJ databases">
        <title>Complete sequence of Shewanella sediminis HAW-EB3.</title>
        <authorList>
            <consortium name="US DOE Joint Genome Institute"/>
            <person name="Copeland A."/>
            <person name="Lucas S."/>
            <person name="Lapidus A."/>
            <person name="Barry K."/>
            <person name="Glavina del Rio T."/>
            <person name="Dalin E."/>
            <person name="Tice H."/>
            <person name="Pitluck S."/>
            <person name="Chertkov O."/>
            <person name="Brettin T."/>
            <person name="Bruce D."/>
            <person name="Detter J.C."/>
            <person name="Han C."/>
            <person name="Schmutz J."/>
            <person name="Larimer F."/>
            <person name="Land M."/>
            <person name="Hauser L."/>
            <person name="Kyrpides N."/>
            <person name="Kim E."/>
            <person name="Zhao J.-S."/>
            <person name="Richardson P."/>
        </authorList>
    </citation>
    <scope>NUCLEOTIDE SEQUENCE [LARGE SCALE GENOMIC DNA]</scope>
    <source>
        <strain evidence="14 15">HAW-EB3</strain>
    </source>
</reference>
<evidence type="ECO:0000256" key="8">
    <source>
        <dbReference type="ARBA" id="ARBA00022833"/>
    </source>
</evidence>
<comment type="similarity">
    <text evidence="3">Belongs to the peptidase M50B family.</text>
</comment>
<feature type="transmembrane region" description="Helical" evidence="12">
    <location>
        <begin position="318"/>
        <end position="336"/>
    </location>
</feature>
<evidence type="ECO:0000313" key="15">
    <source>
        <dbReference type="Proteomes" id="UP000002015"/>
    </source>
</evidence>
<feature type="transmembrane region" description="Helical" evidence="12">
    <location>
        <begin position="291"/>
        <end position="312"/>
    </location>
</feature>
<dbReference type="PANTHER" id="PTHR39188">
    <property type="entry name" value="MEMBRANE-ASSOCIATED ZINC METALLOPROTEASE M50B"/>
    <property type="match status" value="1"/>
</dbReference>
<dbReference type="CDD" id="cd06160">
    <property type="entry name" value="S2P-M50_like_2"/>
    <property type="match status" value="1"/>
</dbReference>
<dbReference type="AlphaFoldDB" id="A8G0G1"/>
<dbReference type="GO" id="GO:0006508">
    <property type="term" value="P:proteolysis"/>
    <property type="evidence" value="ECO:0007669"/>
    <property type="project" value="UniProtKB-KW"/>
</dbReference>
<feature type="transmembrane region" description="Helical" evidence="12">
    <location>
        <begin position="357"/>
        <end position="374"/>
    </location>
</feature>
<evidence type="ECO:0000256" key="3">
    <source>
        <dbReference type="ARBA" id="ARBA00007931"/>
    </source>
</evidence>
<feature type="transmembrane region" description="Helical" evidence="12">
    <location>
        <begin position="258"/>
        <end position="279"/>
    </location>
</feature>
<dbReference type="GO" id="GO:0016020">
    <property type="term" value="C:membrane"/>
    <property type="evidence" value="ECO:0007669"/>
    <property type="project" value="UniProtKB-SubCell"/>
</dbReference>
<organism evidence="14 15">
    <name type="scientific">Shewanella sediminis (strain HAW-EB3)</name>
    <dbReference type="NCBI Taxonomy" id="425104"/>
    <lineage>
        <taxon>Bacteria</taxon>
        <taxon>Pseudomonadati</taxon>
        <taxon>Pseudomonadota</taxon>
        <taxon>Gammaproteobacteria</taxon>
        <taxon>Alteromonadales</taxon>
        <taxon>Shewanellaceae</taxon>
        <taxon>Shewanella</taxon>
    </lineage>
</organism>
<evidence type="ECO:0000256" key="5">
    <source>
        <dbReference type="ARBA" id="ARBA00022692"/>
    </source>
</evidence>
<dbReference type="GO" id="GO:0046872">
    <property type="term" value="F:metal ion binding"/>
    <property type="evidence" value="ECO:0007669"/>
    <property type="project" value="UniProtKB-KW"/>
</dbReference>
<keyword evidence="9 12" id="KW-1133">Transmembrane helix</keyword>
<keyword evidence="4" id="KW-0645">Protease</keyword>
<dbReference type="STRING" id="425104.Ssed_3980"/>
<keyword evidence="10" id="KW-0482">Metalloprotease</keyword>
<protein>
    <submittedName>
        <fullName evidence="14">Peptidase M50</fullName>
    </submittedName>
</protein>
<dbReference type="Proteomes" id="UP000002015">
    <property type="component" value="Chromosome"/>
</dbReference>
<evidence type="ECO:0000259" key="13">
    <source>
        <dbReference type="Pfam" id="PF02163"/>
    </source>
</evidence>
<feature type="transmembrane region" description="Helical" evidence="12">
    <location>
        <begin position="160"/>
        <end position="189"/>
    </location>
</feature>
<dbReference type="Pfam" id="PF02163">
    <property type="entry name" value="Peptidase_M50"/>
    <property type="match status" value="2"/>
</dbReference>
<dbReference type="eggNOG" id="COG1994">
    <property type="taxonomic scope" value="Bacteria"/>
</dbReference>
<dbReference type="InterPro" id="IPR008915">
    <property type="entry name" value="Peptidase_M50"/>
</dbReference>
<dbReference type="HOGENOM" id="CLU_065535_0_0_6"/>
<accession>A8G0G1</accession>
<dbReference type="PANTHER" id="PTHR39188:SF3">
    <property type="entry name" value="STAGE IV SPORULATION PROTEIN FB"/>
    <property type="match status" value="1"/>
</dbReference>
<keyword evidence="8" id="KW-0862">Zinc</keyword>
<keyword evidence="11 12" id="KW-0472">Membrane</keyword>
<feature type="transmembrane region" description="Helical" evidence="12">
    <location>
        <begin position="230"/>
        <end position="252"/>
    </location>
</feature>
<dbReference type="KEGG" id="sse:Ssed_3980"/>
<name>A8G0G1_SHESH</name>
<feature type="domain" description="Peptidase M50" evidence="13">
    <location>
        <begin position="178"/>
        <end position="251"/>
    </location>
</feature>
<comment type="subcellular location">
    <subcellularLocation>
        <location evidence="2">Membrane</location>
        <topology evidence="2">Multi-pass membrane protein</topology>
    </subcellularLocation>
</comment>
<keyword evidence="6" id="KW-0479">Metal-binding</keyword>
<dbReference type="EMBL" id="CP000821">
    <property type="protein sequence ID" value="ABV38584.1"/>
    <property type="molecule type" value="Genomic_DNA"/>
</dbReference>
<evidence type="ECO:0000256" key="7">
    <source>
        <dbReference type="ARBA" id="ARBA00022801"/>
    </source>
</evidence>
<feature type="domain" description="Peptidase M50" evidence="13">
    <location>
        <begin position="258"/>
        <end position="291"/>
    </location>
</feature>
<evidence type="ECO:0000256" key="1">
    <source>
        <dbReference type="ARBA" id="ARBA00001947"/>
    </source>
</evidence>
<evidence type="ECO:0000256" key="10">
    <source>
        <dbReference type="ARBA" id="ARBA00023049"/>
    </source>
</evidence>
<sequence length="390" mass="43220">MPVEVKRLFVELLRIDCLGKELRLEGSMAGWQQLFWGDTLVSVKQASADNEGLRIHNFELTSQVQQHKTPPESEATPLDDEYVTSTSIKVSLEIDLMWQPFNIDYRLIKDESVIAKGSRNSKDIERQVPVKPVQTKKQFSLVGLASLGFKLLKSAKVIKVVLAGASIAAYSWLFSFQFALALIACLVFHEYGHIRAMKHFGMKTKGIYLIPFMGGLALSDEKINTRWQDVVISIMGPTFGLIMSLLSLVAYWLTGNVFFAGLAAFNALLNLFNLLPILPLDGGHILKSISFSMNSILGLGACIAGAAIGVYLSYTLGLALLGFLLLIGSLEIVFEWKTRHQSHLLPLDRYGQIFSTLWYFLTVGALIAIIWYLAGSGDDMLGLPLKILQS</sequence>
<evidence type="ECO:0000256" key="11">
    <source>
        <dbReference type="ARBA" id="ARBA00023136"/>
    </source>
</evidence>
<keyword evidence="7" id="KW-0378">Hydrolase</keyword>
<evidence type="ECO:0000256" key="12">
    <source>
        <dbReference type="SAM" id="Phobius"/>
    </source>
</evidence>
<evidence type="ECO:0000313" key="14">
    <source>
        <dbReference type="EMBL" id="ABV38584.1"/>
    </source>
</evidence>
<dbReference type="GO" id="GO:0008237">
    <property type="term" value="F:metallopeptidase activity"/>
    <property type="evidence" value="ECO:0007669"/>
    <property type="project" value="UniProtKB-KW"/>
</dbReference>